<protein>
    <submittedName>
        <fullName evidence="2">DUF3969 family protein</fullName>
    </submittedName>
</protein>
<gene>
    <name evidence="2" type="ORF">ACFO26_04635</name>
</gene>
<evidence type="ECO:0000256" key="1">
    <source>
        <dbReference type="SAM" id="MobiDB-lite"/>
    </source>
</evidence>
<name>A0ABV9JBR1_9LACT</name>
<feature type="compositionally biased region" description="Polar residues" evidence="1">
    <location>
        <begin position="145"/>
        <end position="154"/>
    </location>
</feature>
<organism evidence="2 3">
    <name type="scientific">Lactococcus nasutitermitis</name>
    <dbReference type="NCBI Taxonomy" id="1652957"/>
    <lineage>
        <taxon>Bacteria</taxon>
        <taxon>Bacillati</taxon>
        <taxon>Bacillota</taxon>
        <taxon>Bacilli</taxon>
        <taxon>Lactobacillales</taxon>
        <taxon>Streptococcaceae</taxon>
        <taxon>Lactococcus</taxon>
    </lineage>
</organism>
<sequence>MENNKMMKILIDENLEINRTILIIIIGLMESLSKSAITVEDAEGAIFTPYSYVVLKELGVSNELLNLVKDGTELEDVEALVPEQLSNNCEKIKNEAINLLKKLPKRVSHYYWLSVDKEQTEKAFFDEPDIKKTFNREPEKKKVTASETENSSQIDAEELKEFRKWKSNKMN</sequence>
<accession>A0ABV9JBR1</accession>
<dbReference type="Proteomes" id="UP001595987">
    <property type="component" value="Unassembled WGS sequence"/>
</dbReference>
<proteinExistence type="predicted"/>
<dbReference type="RefSeq" id="WP_213535519.1">
    <property type="nucleotide sequence ID" value="NZ_BOVQ01000004.1"/>
</dbReference>
<dbReference type="EMBL" id="JBHSGD010000005">
    <property type="protein sequence ID" value="MFC4652187.1"/>
    <property type="molecule type" value="Genomic_DNA"/>
</dbReference>
<evidence type="ECO:0000313" key="3">
    <source>
        <dbReference type="Proteomes" id="UP001595987"/>
    </source>
</evidence>
<comment type="caution">
    <text evidence="2">The sequence shown here is derived from an EMBL/GenBank/DDBJ whole genome shotgun (WGS) entry which is preliminary data.</text>
</comment>
<dbReference type="Pfam" id="PF13108">
    <property type="entry name" value="DUF3969"/>
    <property type="match status" value="1"/>
</dbReference>
<reference evidence="3" key="1">
    <citation type="journal article" date="2019" name="Int. J. Syst. Evol. Microbiol.">
        <title>The Global Catalogue of Microorganisms (GCM) 10K type strain sequencing project: providing services to taxonomists for standard genome sequencing and annotation.</title>
        <authorList>
            <consortium name="The Broad Institute Genomics Platform"/>
            <consortium name="The Broad Institute Genome Sequencing Center for Infectious Disease"/>
            <person name="Wu L."/>
            <person name="Ma J."/>
        </authorList>
    </citation>
    <scope>NUCLEOTIDE SEQUENCE [LARGE SCALE GENOMIC DNA]</scope>
    <source>
        <strain evidence="3">CCUG 63287</strain>
    </source>
</reference>
<keyword evidence="3" id="KW-1185">Reference proteome</keyword>
<evidence type="ECO:0000313" key="2">
    <source>
        <dbReference type="EMBL" id="MFC4652187.1"/>
    </source>
</evidence>
<dbReference type="InterPro" id="IPR025083">
    <property type="entry name" value="DUF3969"/>
</dbReference>
<feature type="region of interest" description="Disordered" evidence="1">
    <location>
        <begin position="136"/>
        <end position="155"/>
    </location>
</feature>